<dbReference type="InterPro" id="IPR000182">
    <property type="entry name" value="GNAT_dom"/>
</dbReference>
<evidence type="ECO:0000313" key="5">
    <source>
        <dbReference type="Proteomes" id="UP000186817"/>
    </source>
</evidence>
<protein>
    <recommendedName>
        <fullName evidence="3">N-acetyltransferase domain-containing protein</fullName>
    </recommendedName>
</protein>
<sequence length="298" mass="32849">MASDKQPVEAPAQQTFDIAQIGDGLRIEALSKENIDLDRLKGMAHLYLDGFGGKRCCLCCKNTEFETVNGVRSSYQKFPESKLQACGVAIDASGKAIGLIQLGFHDTPGDWEIPSCCVCMHATVKPSECHVERIVVGAAARGKGLGTKLLNWAEDRARERGCKTMFLEVVSGNPAKKLYEKHGYVQETTACGRCMICPFTFCIMGHVYADTMRKFGHDVTHGFLDDSGLALCLRSHRVPQNGLDNVLSLSQLMSSSSIEVPVMPIYSLLLFEEFQMKLTAEGPMCRMFKEAASLEYAW</sequence>
<evidence type="ECO:0000313" key="4">
    <source>
        <dbReference type="EMBL" id="OLP81523.1"/>
    </source>
</evidence>
<dbReference type="AlphaFoldDB" id="A0A1Q9CEZ8"/>
<dbReference type="Pfam" id="PF00583">
    <property type="entry name" value="Acetyltransf_1"/>
    <property type="match status" value="1"/>
</dbReference>
<proteinExistence type="predicted"/>
<name>A0A1Q9CEZ8_SYMMI</name>
<dbReference type="OrthoDB" id="405929at2759"/>
<dbReference type="Proteomes" id="UP000186817">
    <property type="component" value="Unassembled WGS sequence"/>
</dbReference>
<dbReference type="SUPFAM" id="SSF55729">
    <property type="entry name" value="Acyl-CoA N-acyltransferases (Nat)"/>
    <property type="match status" value="1"/>
</dbReference>
<keyword evidence="5" id="KW-1185">Reference proteome</keyword>
<dbReference type="Gene3D" id="3.40.630.30">
    <property type="match status" value="1"/>
</dbReference>
<dbReference type="PROSITE" id="PS51186">
    <property type="entry name" value="GNAT"/>
    <property type="match status" value="1"/>
</dbReference>
<dbReference type="InterPro" id="IPR016181">
    <property type="entry name" value="Acyl_CoA_acyltransferase"/>
</dbReference>
<reference evidence="4 5" key="1">
    <citation type="submission" date="2016-02" db="EMBL/GenBank/DDBJ databases">
        <title>Genome analysis of coral dinoflagellate symbionts highlights evolutionary adaptations to a symbiotic lifestyle.</title>
        <authorList>
            <person name="Aranda M."/>
            <person name="Li Y."/>
            <person name="Liew Y.J."/>
            <person name="Baumgarten S."/>
            <person name="Simakov O."/>
            <person name="Wilson M."/>
            <person name="Piel J."/>
            <person name="Ashoor H."/>
            <person name="Bougouffa S."/>
            <person name="Bajic V.B."/>
            <person name="Ryu T."/>
            <person name="Ravasi T."/>
            <person name="Bayer T."/>
            <person name="Micklem G."/>
            <person name="Kim H."/>
            <person name="Bhak J."/>
            <person name="Lajeunesse T.C."/>
            <person name="Voolstra C.R."/>
        </authorList>
    </citation>
    <scope>NUCLEOTIDE SEQUENCE [LARGE SCALE GENOMIC DNA]</scope>
    <source>
        <strain evidence="4 5">CCMP2467</strain>
    </source>
</reference>
<feature type="domain" description="N-acetyltransferase" evidence="3">
    <location>
        <begin position="25"/>
        <end position="200"/>
    </location>
</feature>
<organism evidence="4 5">
    <name type="scientific">Symbiodinium microadriaticum</name>
    <name type="common">Dinoflagellate</name>
    <name type="synonym">Zooxanthella microadriatica</name>
    <dbReference type="NCBI Taxonomy" id="2951"/>
    <lineage>
        <taxon>Eukaryota</taxon>
        <taxon>Sar</taxon>
        <taxon>Alveolata</taxon>
        <taxon>Dinophyceae</taxon>
        <taxon>Suessiales</taxon>
        <taxon>Symbiodiniaceae</taxon>
        <taxon>Symbiodinium</taxon>
    </lineage>
</organism>
<dbReference type="CDD" id="cd04301">
    <property type="entry name" value="NAT_SF"/>
    <property type="match status" value="1"/>
</dbReference>
<gene>
    <name evidence="4" type="ORF">AK812_SmicGene37918</name>
</gene>
<comment type="caution">
    <text evidence="4">The sequence shown here is derived from an EMBL/GenBank/DDBJ whole genome shotgun (WGS) entry which is preliminary data.</text>
</comment>
<keyword evidence="1" id="KW-0808">Transferase</keyword>
<keyword evidence="2" id="KW-0012">Acyltransferase</keyword>
<dbReference type="PANTHER" id="PTHR43420">
    <property type="entry name" value="ACETYLTRANSFERASE"/>
    <property type="match status" value="1"/>
</dbReference>
<evidence type="ECO:0000259" key="3">
    <source>
        <dbReference type="PROSITE" id="PS51186"/>
    </source>
</evidence>
<dbReference type="EMBL" id="LSRX01001272">
    <property type="protein sequence ID" value="OLP81523.1"/>
    <property type="molecule type" value="Genomic_DNA"/>
</dbReference>
<accession>A0A1Q9CEZ8</accession>
<dbReference type="InterPro" id="IPR050680">
    <property type="entry name" value="YpeA/RimI_acetyltransf"/>
</dbReference>
<evidence type="ECO:0000256" key="2">
    <source>
        <dbReference type="ARBA" id="ARBA00023315"/>
    </source>
</evidence>
<dbReference type="GO" id="GO:0016747">
    <property type="term" value="F:acyltransferase activity, transferring groups other than amino-acyl groups"/>
    <property type="evidence" value="ECO:0007669"/>
    <property type="project" value="InterPro"/>
</dbReference>
<evidence type="ECO:0000256" key="1">
    <source>
        <dbReference type="ARBA" id="ARBA00022679"/>
    </source>
</evidence>